<evidence type="ECO:0000313" key="6">
    <source>
        <dbReference type="Proteomes" id="UP000866496"/>
    </source>
</evidence>
<evidence type="ECO:0000256" key="3">
    <source>
        <dbReference type="ARBA" id="ARBA00022679"/>
    </source>
</evidence>
<sequence length="35" mass="4111">STIRIPMRENNRSLNLSNAVAIILYEAWRQMGFNM</sequence>
<dbReference type="Proteomes" id="UP000866496">
    <property type="component" value="Unassembled WGS sequence"/>
</dbReference>
<dbReference type="AlphaFoldDB" id="A0AAN5PJB7"/>
<dbReference type="Gene3D" id="3.40.1280.10">
    <property type="match status" value="1"/>
</dbReference>
<gene>
    <name evidence="5" type="ORF">JBJ86_17245</name>
</gene>
<dbReference type="PANTHER" id="PTHR42971:SF1">
    <property type="entry name" value="TRNA (CYTIDINE(34)-2'-O)-METHYLTRANSFERASE"/>
    <property type="match status" value="1"/>
</dbReference>
<organism evidence="5 6">
    <name type="scientific">Legionella pneumophila</name>
    <dbReference type="NCBI Taxonomy" id="446"/>
    <lineage>
        <taxon>Bacteria</taxon>
        <taxon>Pseudomonadati</taxon>
        <taxon>Pseudomonadota</taxon>
        <taxon>Gammaproteobacteria</taxon>
        <taxon>Legionellales</taxon>
        <taxon>Legionellaceae</taxon>
        <taxon>Legionella</taxon>
    </lineage>
</organism>
<keyword evidence="3" id="KW-0808">Transferase</keyword>
<dbReference type="GO" id="GO:0002130">
    <property type="term" value="P:wobble position ribose methylation"/>
    <property type="evidence" value="ECO:0007669"/>
    <property type="project" value="TreeGrafter"/>
</dbReference>
<evidence type="ECO:0000256" key="1">
    <source>
        <dbReference type="ARBA" id="ARBA00022490"/>
    </source>
</evidence>
<reference evidence="5" key="1">
    <citation type="journal article" date="2018" name="Genome Biol.">
        <title>SKESA: strategic k-mer extension for scrupulous assemblies.</title>
        <authorList>
            <person name="Souvorov A."/>
            <person name="Agarwala R."/>
            <person name="Lipman D.J."/>
        </authorList>
    </citation>
    <scope>NUCLEOTIDE SEQUENCE</scope>
    <source>
        <strain evidence="5">AZ00058701</strain>
    </source>
</reference>
<dbReference type="SUPFAM" id="SSF75217">
    <property type="entry name" value="alpha/beta knot"/>
    <property type="match status" value="1"/>
</dbReference>
<feature type="non-terminal residue" evidence="5">
    <location>
        <position position="1"/>
    </location>
</feature>
<keyword evidence="4" id="KW-0949">S-adenosyl-L-methionine</keyword>
<keyword evidence="1" id="KW-0963">Cytoplasm</keyword>
<evidence type="ECO:0000313" key="5">
    <source>
        <dbReference type="EMBL" id="HAU1881985.1"/>
    </source>
</evidence>
<dbReference type="InterPro" id="IPR016914">
    <property type="entry name" value="TrmL"/>
</dbReference>
<evidence type="ECO:0000256" key="4">
    <source>
        <dbReference type="ARBA" id="ARBA00022691"/>
    </source>
</evidence>
<reference evidence="5" key="2">
    <citation type="submission" date="2019-10" db="EMBL/GenBank/DDBJ databases">
        <authorList>
            <consortium name="NCBI Pathogen Detection Project"/>
        </authorList>
    </citation>
    <scope>NUCLEOTIDE SEQUENCE</scope>
    <source>
        <strain evidence="5">AZ00058701</strain>
    </source>
</reference>
<dbReference type="EMBL" id="DACWHX010000226">
    <property type="protein sequence ID" value="HAU1881985.1"/>
    <property type="molecule type" value="Genomic_DNA"/>
</dbReference>
<keyword evidence="2" id="KW-0489">Methyltransferase</keyword>
<dbReference type="InterPro" id="IPR029028">
    <property type="entry name" value="Alpha/beta_knot_MTases"/>
</dbReference>
<dbReference type="PANTHER" id="PTHR42971">
    <property type="entry name" value="TRNA (CYTIDINE(34)-2'-O)-METHYLTRANSFERASE"/>
    <property type="match status" value="1"/>
</dbReference>
<proteinExistence type="predicted"/>
<dbReference type="GO" id="GO:0008173">
    <property type="term" value="F:RNA methyltransferase activity"/>
    <property type="evidence" value="ECO:0007669"/>
    <property type="project" value="TreeGrafter"/>
</dbReference>
<comment type="caution">
    <text evidence="5">The sequence shown here is derived from an EMBL/GenBank/DDBJ whole genome shotgun (WGS) entry which is preliminary data.</text>
</comment>
<dbReference type="InterPro" id="IPR029026">
    <property type="entry name" value="tRNA_m1G_MTases_N"/>
</dbReference>
<evidence type="ECO:0000256" key="2">
    <source>
        <dbReference type="ARBA" id="ARBA00022603"/>
    </source>
</evidence>
<protein>
    <submittedName>
        <fullName evidence="5">tRNA (Uridine(34)/cytosine(34)/5-carboxymethylaminomethyluridine(34)-2'-O)-methyltransferase TrmL</fullName>
    </submittedName>
</protein>
<name>A0AAN5PJB7_LEGPN</name>
<accession>A0AAN5PJB7</accession>